<dbReference type="GO" id="GO:0016491">
    <property type="term" value="F:oxidoreductase activity"/>
    <property type="evidence" value="ECO:0007669"/>
    <property type="project" value="InterPro"/>
</dbReference>
<dbReference type="EMBL" id="QURH01000324">
    <property type="protein sequence ID" value="RFU39783.1"/>
    <property type="molecule type" value="Genomic_DNA"/>
</dbReference>
<dbReference type="Proteomes" id="UP000261811">
    <property type="component" value="Unassembled WGS sequence"/>
</dbReference>
<feature type="domain" description="NADPH-dependent FMN reductase-like" evidence="1">
    <location>
        <begin position="19"/>
        <end position="162"/>
    </location>
</feature>
<dbReference type="SUPFAM" id="SSF52218">
    <property type="entry name" value="Flavoproteins"/>
    <property type="match status" value="1"/>
</dbReference>
<sequence>MCTLYPTGYVVHIRGVPMMKVAVIVGSTREGRSGGTVAAWITRHIAQRDDMEADVVDLVATPLPTVLPELGSPPSDPEALPQLAAVSPRLAAADAFVVVTPEYNRSFPASLKNAIDWHNREWHAKPIGFVSYGGFSAGTRAVEQLRQVFGELHAVTIRDGVGFNGVWGAFGPDGEAADPAADAAAKKMLDQLAWWAEALRTARAARPYAA</sequence>
<name>A0A372JIF0_9ACTN</name>
<evidence type="ECO:0000259" key="1">
    <source>
        <dbReference type="Pfam" id="PF03358"/>
    </source>
</evidence>
<dbReference type="InterPro" id="IPR005025">
    <property type="entry name" value="FMN_Rdtase-like_dom"/>
</dbReference>
<dbReference type="InterPro" id="IPR050712">
    <property type="entry name" value="NAD(P)H-dep_reductase"/>
</dbReference>
<reference evidence="2 3" key="1">
    <citation type="submission" date="2018-08" db="EMBL/GenBank/DDBJ databases">
        <title>Actinomadura jelena sp. nov., a novel Actinomycete isolated from soil in Chad.</title>
        <authorList>
            <person name="Shi L."/>
        </authorList>
    </citation>
    <scope>NUCLEOTIDE SEQUENCE [LARGE SCALE GENOMIC DNA]</scope>
    <source>
        <strain evidence="2 3">NEAU-G17</strain>
    </source>
</reference>
<protein>
    <submittedName>
        <fullName evidence="2">NADPH-dependent oxidoreductase</fullName>
    </submittedName>
</protein>
<comment type="caution">
    <text evidence="2">The sequence shown here is derived from an EMBL/GenBank/DDBJ whole genome shotgun (WGS) entry which is preliminary data.</text>
</comment>
<evidence type="ECO:0000313" key="3">
    <source>
        <dbReference type="Proteomes" id="UP000261811"/>
    </source>
</evidence>
<dbReference type="Gene3D" id="3.40.50.360">
    <property type="match status" value="1"/>
</dbReference>
<dbReference type="PANTHER" id="PTHR30543">
    <property type="entry name" value="CHROMATE REDUCTASE"/>
    <property type="match status" value="1"/>
</dbReference>
<accession>A0A372JIF0</accession>
<dbReference type="GO" id="GO:0005829">
    <property type="term" value="C:cytosol"/>
    <property type="evidence" value="ECO:0007669"/>
    <property type="project" value="TreeGrafter"/>
</dbReference>
<dbReference type="InterPro" id="IPR029039">
    <property type="entry name" value="Flavoprotein-like_sf"/>
</dbReference>
<dbReference type="OrthoDB" id="9812295at2"/>
<evidence type="ECO:0000313" key="2">
    <source>
        <dbReference type="EMBL" id="RFU39783.1"/>
    </source>
</evidence>
<dbReference type="PANTHER" id="PTHR30543:SF21">
    <property type="entry name" value="NAD(P)H-DEPENDENT FMN REDUCTASE LOT6"/>
    <property type="match status" value="1"/>
</dbReference>
<proteinExistence type="predicted"/>
<dbReference type="GO" id="GO:0010181">
    <property type="term" value="F:FMN binding"/>
    <property type="evidence" value="ECO:0007669"/>
    <property type="project" value="TreeGrafter"/>
</dbReference>
<organism evidence="2 3">
    <name type="scientific">Actinomadura logoneensis</name>
    <dbReference type="NCBI Taxonomy" id="2293572"/>
    <lineage>
        <taxon>Bacteria</taxon>
        <taxon>Bacillati</taxon>
        <taxon>Actinomycetota</taxon>
        <taxon>Actinomycetes</taxon>
        <taxon>Streptosporangiales</taxon>
        <taxon>Thermomonosporaceae</taxon>
        <taxon>Actinomadura</taxon>
    </lineage>
</organism>
<dbReference type="AlphaFoldDB" id="A0A372JIF0"/>
<dbReference type="Pfam" id="PF03358">
    <property type="entry name" value="FMN_red"/>
    <property type="match status" value="1"/>
</dbReference>
<gene>
    <name evidence="2" type="ORF">DZF91_20535</name>
</gene>
<keyword evidence="3" id="KW-1185">Reference proteome</keyword>